<gene>
    <name evidence="2" type="ORF">CPB84DRAFT_261860</name>
</gene>
<feature type="signal peptide" evidence="1">
    <location>
        <begin position="1"/>
        <end position="22"/>
    </location>
</feature>
<evidence type="ECO:0000256" key="1">
    <source>
        <dbReference type="SAM" id="SignalP"/>
    </source>
</evidence>
<comment type="caution">
    <text evidence="2">The sequence shown here is derived from an EMBL/GenBank/DDBJ whole genome shotgun (WGS) entry which is preliminary data.</text>
</comment>
<keyword evidence="1" id="KW-0732">Signal</keyword>
<evidence type="ECO:0000313" key="2">
    <source>
        <dbReference type="EMBL" id="KAF8880815.1"/>
    </source>
</evidence>
<accession>A0A9P5NEJ8</accession>
<keyword evidence="3" id="KW-1185">Reference proteome</keyword>
<dbReference type="AlphaFoldDB" id="A0A9P5NEJ8"/>
<organism evidence="2 3">
    <name type="scientific">Gymnopilus junonius</name>
    <name type="common">Spectacular rustgill mushroom</name>
    <name type="synonym">Gymnopilus spectabilis subsp. junonius</name>
    <dbReference type="NCBI Taxonomy" id="109634"/>
    <lineage>
        <taxon>Eukaryota</taxon>
        <taxon>Fungi</taxon>
        <taxon>Dikarya</taxon>
        <taxon>Basidiomycota</taxon>
        <taxon>Agaricomycotina</taxon>
        <taxon>Agaricomycetes</taxon>
        <taxon>Agaricomycetidae</taxon>
        <taxon>Agaricales</taxon>
        <taxon>Agaricineae</taxon>
        <taxon>Hymenogastraceae</taxon>
        <taxon>Gymnopilus</taxon>
    </lineage>
</organism>
<sequence length="222" mass="22789">MSIRAAVISVLLSNYLVLLSQAATITLFTPAISEPTGGPQVSTEAETNSIIGVSAVDVLAGNVTEYAVGIAETIFSEVGTGTPASVSASTTTFSFTIQEGASFFGNSLNFDEFTLSGTQTISTPITGVVGCTATVPTSATEAELRCAQVQVFNGTKTETFLYTASAVPYYTLMESTPPPTASATTNILFPTGVPVSNGSKQLRSGSRGVLLALIVSCSVAFI</sequence>
<evidence type="ECO:0000313" key="3">
    <source>
        <dbReference type="Proteomes" id="UP000724874"/>
    </source>
</evidence>
<name>A0A9P5NEJ8_GYMJU</name>
<feature type="chain" id="PRO_5040230964" evidence="1">
    <location>
        <begin position="23"/>
        <end position="222"/>
    </location>
</feature>
<dbReference type="Proteomes" id="UP000724874">
    <property type="component" value="Unassembled WGS sequence"/>
</dbReference>
<protein>
    <submittedName>
        <fullName evidence="2">Uncharacterized protein</fullName>
    </submittedName>
</protein>
<reference evidence="2" key="1">
    <citation type="submission" date="2020-11" db="EMBL/GenBank/DDBJ databases">
        <authorList>
            <consortium name="DOE Joint Genome Institute"/>
            <person name="Ahrendt S."/>
            <person name="Riley R."/>
            <person name="Andreopoulos W."/>
            <person name="LaButti K."/>
            <person name="Pangilinan J."/>
            <person name="Ruiz-duenas F.J."/>
            <person name="Barrasa J.M."/>
            <person name="Sanchez-Garcia M."/>
            <person name="Camarero S."/>
            <person name="Miyauchi S."/>
            <person name="Serrano A."/>
            <person name="Linde D."/>
            <person name="Babiker R."/>
            <person name="Drula E."/>
            <person name="Ayuso-Fernandez I."/>
            <person name="Pacheco R."/>
            <person name="Padilla G."/>
            <person name="Ferreira P."/>
            <person name="Barriuso J."/>
            <person name="Kellner H."/>
            <person name="Castanera R."/>
            <person name="Alfaro M."/>
            <person name="Ramirez L."/>
            <person name="Pisabarro A.G."/>
            <person name="Kuo A."/>
            <person name="Tritt A."/>
            <person name="Lipzen A."/>
            <person name="He G."/>
            <person name="Yan M."/>
            <person name="Ng V."/>
            <person name="Cullen D."/>
            <person name="Martin F."/>
            <person name="Rosso M.-N."/>
            <person name="Henrissat B."/>
            <person name="Hibbett D."/>
            <person name="Martinez A.T."/>
            <person name="Grigoriev I.V."/>
        </authorList>
    </citation>
    <scope>NUCLEOTIDE SEQUENCE</scope>
    <source>
        <strain evidence="2">AH 44721</strain>
    </source>
</reference>
<dbReference type="OrthoDB" id="3098145at2759"/>
<dbReference type="EMBL" id="JADNYJ010000137">
    <property type="protein sequence ID" value="KAF8880815.1"/>
    <property type="molecule type" value="Genomic_DNA"/>
</dbReference>
<proteinExistence type="predicted"/>